<dbReference type="STRING" id="1144750.SAMN05443431_102163"/>
<keyword evidence="4" id="KW-1185">Reference proteome</keyword>
<dbReference type="AlphaFoldDB" id="A0A1I3KYB8"/>
<dbReference type="Proteomes" id="UP000199559">
    <property type="component" value="Unassembled WGS sequence"/>
</dbReference>
<dbReference type="RefSeq" id="WP_090837666.1">
    <property type="nucleotide sequence ID" value="NZ_FORM01000002.1"/>
</dbReference>
<protein>
    <submittedName>
        <fullName evidence="3">Glycine/D-amino acid oxidase</fullName>
    </submittedName>
</protein>
<keyword evidence="1" id="KW-0560">Oxidoreductase</keyword>
<evidence type="ECO:0000256" key="1">
    <source>
        <dbReference type="ARBA" id="ARBA00023002"/>
    </source>
</evidence>
<dbReference type="Pfam" id="PF01266">
    <property type="entry name" value="DAO"/>
    <property type="match status" value="1"/>
</dbReference>
<evidence type="ECO:0000259" key="2">
    <source>
        <dbReference type="Pfam" id="PF01266"/>
    </source>
</evidence>
<accession>A0A1I3KYB8</accession>
<dbReference type="PANTHER" id="PTHR13847:SF289">
    <property type="entry name" value="GLYCINE OXIDASE"/>
    <property type="match status" value="1"/>
</dbReference>
<dbReference type="GO" id="GO:0016491">
    <property type="term" value="F:oxidoreductase activity"/>
    <property type="evidence" value="ECO:0007669"/>
    <property type="project" value="UniProtKB-KW"/>
</dbReference>
<evidence type="ECO:0000313" key="3">
    <source>
        <dbReference type="EMBL" id="SFI77410.1"/>
    </source>
</evidence>
<dbReference type="Gene3D" id="3.50.50.60">
    <property type="entry name" value="FAD/NAD(P)-binding domain"/>
    <property type="match status" value="1"/>
</dbReference>
<name>A0A1I3KYB8_9FLAO</name>
<proteinExistence type="predicted"/>
<dbReference type="InterPro" id="IPR006076">
    <property type="entry name" value="FAD-dep_OxRdtase"/>
</dbReference>
<dbReference type="PANTHER" id="PTHR13847">
    <property type="entry name" value="SARCOSINE DEHYDROGENASE-RELATED"/>
    <property type="match status" value="1"/>
</dbReference>
<dbReference type="EMBL" id="FORM01000002">
    <property type="protein sequence ID" value="SFI77410.1"/>
    <property type="molecule type" value="Genomic_DNA"/>
</dbReference>
<sequence>MNVDYIIVGCGLAGISFCEKLKEQDKTFVVFDDSSQQSSIVAGGLYNPVTLKRFTPVWKSEAQLEVALPVYKKMEDKLGVSLDYKIPVKRRFTSLEEQNNWFAASDKVGLKPFLNTSLFDNANPKINADFKLGEVLQTGRLDTKQLSDSYKGYLLEHNLLVTDSFNHADLVIEDSGVIYKTITAKHIVFAEGFGIKQNPFFKDLPLGGTKGQLLTIHAPDLKLDYVLKSSVFVIPLGDDMYRVGSTYEQKDKTNTITQEARDMLLDKLKTFVDCDFQVVSQVAGVRPTVKDRKPLVGRHQTNQNVYLFNGLGSRGVMIAPFVANQLFDFIEKNVPLDQEIDCSRFF</sequence>
<gene>
    <name evidence="3" type="ORF">SAMN05443431_102163</name>
</gene>
<dbReference type="Gene3D" id="3.30.9.10">
    <property type="entry name" value="D-Amino Acid Oxidase, subunit A, domain 2"/>
    <property type="match status" value="1"/>
</dbReference>
<organism evidence="3 4">
    <name type="scientific">Olleya namhaensis</name>
    <dbReference type="NCBI Taxonomy" id="1144750"/>
    <lineage>
        <taxon>Bacteria</taxon>
        <taxon>Pseudomonadati</taxon>
        <taxon>Bacteroidota</taxon>
        <taxon>Flavobacteriia</taxon>
        <taxon>Flavobacteriales</taxon>
        <taxon>Flavobacteriaceae</taxon>
    </lineage>
</organism>
<dbReference type="SUPFAM" id="SSF51971">
    <property type="entry name" value="Nucleotide-binding domain"/>
    <property type="match status" value="1"/>
</dbReference>
<evidence type="ECO:0000313" key="4">
    <source>
        <dbReference type="Proteomes" id="UP000199559"/>
    </source>
</evidence>
<dbReference type="GO" id="GO:0005737">
    <property type="term" value="C:cytoplasm"/>
    <property type="evidence" value="ECO:0007669"/>
    <property type="project" value="TreeGrafter"/>
</dbReference>
<dbReference type="SUPFAM" id="SSF54373">
    <property type="entry name" value="FAD-linked reductases, C-terminal domain"/>
    <property type="match status" value="1"/>
</dbReference>
<feature type="domain" description="FAD dependent oxidoreductase" evidence="2">
    <location>
        <begin position="4"/>
        <end position="324"/>
    </location>
</feature>
<dbReference type="InterPro" id="IPR036188">
    <property type="entry name" value="FAD/NAD-bd_sf"/>
</dbReference>
<reference evidence="4" key="1">
    <citation type="submission" date="2016-10" db="EMBL/GenBank/DDBJ databases">
        <authorList>
            <person name="Varghese N."/>
            <person name="Submissions S."/>
        </authorList>
    </citation>
    <scope>NUCLEOTIDE SEQUENCE [LARGE SCALE GENOMIC DNA]</scope>
    <source>
        <strain evidence="4">DSM 28881</strain>
    </source>
</reference>